<proteinExistence type="predicted"/>
<reference evidence="2 3" key="1">
    <citation type="submission" date="2016-07" db="EMBL/GenBank/DDBJ databases">
        <title>Pervasive Adenine N6-methylation of Active Genes in Fungi.</title>
        <authorList>
            <consortium name="DOE Joint Genome Institute"/>
            <person name="Mondo S.J."/>
            <person name="Dannebaum R.O."/>
            <person name="Kuo R.C."/>
            <person name="Labutti K."/>
            <person name="Haridas S."/>
            <person name="Kuo A."/>
            <person name="Salamov A."/>
            <person name="Ahrendt S.R."/>
            <person name="Lipzen A."/>
            <person name="Sullivan W."/>
            <person name="Andreopoulos W.B."/>
            <person name="Clum A."/>
            <person name="Lindquist E."/>
            <person name="Daum C."/>
            <person name="Ramamoorthy G.K."/>
            <person name="Gryganskyi A."/>
            <person name="Culley D."/>
            <person name="Magnuson J.K."/>
            <person name="James T.Y."/>
            <person name="O'Malley M.A."/>
            <person name="Stajich J.E."/>
            <person name="Spatafora J.W."/>
            <person name="Visel A."/>
            <person name="Grigoriev I.V."/>
        </authorList>
    </citation>
    <scope>NUCLEOTIDE SEQUENCE [LARGE SCALE GENOMIC DNA]</scope>
    <source>
        <strain evidence="2 3">NRRL 3116</strain>
    </source>
</reference>
<keyword evidence="3" id="KW-1185">Reference proteome</keyword>
<sequence>MAPTGFQTEAEVMPLVALAKAFALLLYQAGDGYNSGVQSTGFSCYVPFRVPCDFSFDDIKPGTTVSQLHPRIPKRCRGAIRTSKVFQEHHKEVLCIRAWRIPDTLATLGSFAQGIDCIVKTSSVFHEQLKLLSTRVANKSGKTKDHFPSIITPHAKSALKQ</sequence>
<evidence type="ECO:0000313" key="3">
    <source>
        <dbReference type="Proteomes" id="UP000193648"/>
    </source>
</evidence>
<protein>
    <submittedName>
        <fullName evidence="2">Uncharacterized protein</fullName>
    </submittedName>
</protein>
<accession>A0A1Y2GDW3</accession>
<dbReference type="RefSeq" id="XP_021876873.1">
    <property type="nucleotide sequence ID" value="XM_022029490.1"/>
</dbReference>
<dbReference type="Proteomes" id="UP000193648">
    <property type="component" value="Unassembled WGS sequence"/>
</dbReference>
<feature type="region of interest" description="Disordered" evidence="1">
    <location>
        <begin position="140"/>
        <end position="161"/>
    </location>
</feature>
<dbReference type="AlphaFoldDB" id="A0A1Y2GDW3"/>
<evidence type="ECO:0000256" key="1">
    <source>
        <dbReference type="SAM" id="MobiDB-lite"/>
    </source>
</evidence>
<dbReference type="InParanoid" id="A0A1Y2GDW3"/>
<name>A0A1Y2GDW3_9FUNG</name>
<dbReference type="GeneID" id="33571333"/>
<dbReference type="EMBL" id="MCFF01000053">
    <property type="protein sequence ID" value="ORZ05009.1"/>
    <property type="molecule type" value="Genomic_DNA"/>
</dbReference>
<evidence type="ECO:0000313" key="2">
    <source>
        <dbReference type="EMBL" id="ORZ05009.1"/>
    </source>
</evidence>
<organism evidence="2 3">
    <name type="scientific">Lobosporangium transversale</name>
    <dbReference type="NCBI Taxonomy" id="64571"/>
    <lineage>
        <taxon>Eukaryota</taxon>
        <taxon>Fungi</taxon>
        <taxon>Fungi incertae sedis</taxon>
        <taxon>Mucoromycota</taxon>
        <taxon>Mortierellomycotina</taxon>
        <taxon>Mortierellomycetes</taxon>
        <taxon>Mortierellales</taxon>
        <taxon>Mortierellaceae</taxon>
        <taxon>Lobosporangium</taxon>
    </lineage>
</organism>
<gene>
    <name evidence="2" type="ORF">BCR41DRAFT_413880</name>
</gene>
<comment type="caution">
    <text evidence="2">The sequence shown here is derived from an EMBL/GenBank/DDBJ whole genome shotgun (WGS) entry which is preliminary data.</text>
</comment>